<reference evidence="7" key="1">
    <citation type="submission" date="2021-01" db="EMBL/GenBank/DDBJ databases">
        <title>Adiantum capillus-veneris genome.</title>
        <authorList>
            <person name="Fang Y."/>
            <person name="Liao Q."/>
        </authorList>
    </citation>
    <scope>NUCLEOTIDE SEQUENCE</scope>
    <source>
        <strain evidence="7">H3</strain>
        <tissue evidence="7">Leaf</tissue>
    </source>
</reference>
<dbReference type="InterPro" id="IPR016162">
    <property type="entry name" value="Ald_DH_N"/>
</dbReference>
<dbReference type="OrthoDB" id="310895at2759"/>
<dbReference type="GO" id="GO:0019752">
    <property type="term" value="P:carboxylic acid metabolic process"/>
    <property type="evidence" value="ECO:0007669"/>
    <property type="project" value="UniProtKB-ARBA"/>
</dbReference>
<dbReference type="InterPro" id="IPR016163">
    <property type="entry name" value="Ald_DH_C"/>
</dbReference>
<dbReference type="InterPro" id="IPR016161">
    <property type="entry name" value="Ald_DH/histidinol_DH"/>
</dbReference>
<comment type="caution">
    <text evidence="7">The sequence shown here is derived from an EMBL/GenBank/DDBJ whole genome shotgun (WGS) entry which is preliminary data.</text>
</comment>
<protein>
    <recommendedName>
        <fullName evidence="6">Aldehyde dehydrogenase domain-containing protein</fullName>
    </recommendedName>
</protein>
<dbReference type="InterPro" id="IPR016160">
    <property type="entry name" value="Ald_DH_CS_CYS"/>
</dbReference>
<dbReference type="AlphaFoldDB" id="A0A9D4UPL4"/>
<organism evidence="7 8">
    <name type="scientific">Adiantum capillus-veneris</name>
    <name type="common">Maidenhair fern</name>
    <dbReference type="NCBI Taxonomy" id="13818"/>
    <lineage>
        <taxon>Eukaryota</taxon>
        <taxon>Viridiplantae</taxon>
        <taxon>Streptophyta</taxon>
        <taxon>Embryophyta</taxon>
        <taxon>Tracheophyta</taxon>
        <taxon>Polypodiopsida</taxon>
        <taxon>Polypodiidae</taxon>
        <taxon>Polypodiales</taxon>
        <taxon>Pteridineae</taxon>
        <taxon>Pteridaceae</taxon>
        <taxon>Vittarioideae</taxon>
        <taxon>Adiantum</taxon>
    </lineage>
</organism>
<evidence type="ECO:0000313" key="8">
    <source>
        <dbReference type="Proteomes" id="UP000886520"/>
    </source>
</evidence>
<dbReference type="CDD" id="cd07091">
    <property type="entry name" value="ALDH_F1-2_Ald2-like"/>
    <property type="match status" value="1"/>
</dbReference>
<dbReference type="Gene3D" id="3.40.605.10">
    <property type="entry name" value="Aldehyde Dehydrogenase, Chain A, domain 1"/>
    <property type="match status" value="1"/>
</dbReference>
<dbReference type="Pfam" id="PF00171">
    <property type="entry name" value="Aldedh"/>
    <property type="match status" value="1"/>
</dbReference>
<feature type="active site" evidence="4">
    <location>
        <position position="276"/>
    </location>
</feature>
<dbReference type="SUPFAM" id="SSF53720">
    <property type="entry name" value="ALDH-like"/>
    <property type="match status" value="1"/>
</dbReference>
<dbReference type="Proteomes" id="UP000886520">
    <property type="component" value="Chromosome 13"/>
</dbReference>
<keyword evidence="8" id="KW-1185">Reference proteome</keyword>
<keyword evidence="3" id="KW-0520">NAD</keyword>
<evidence type="ECO:0000256" key="2">
    <source>
        <dbReference type="ARBA" id="ARBA00023002"/>
    </source>
</evidence>
<dbReference type="PROSITE" id="PS00687">
    <property type="entry name" value="ALDEHYDE_DEHYDR_GLU"/>
    <property type="match status" value="1"/>
</dbReference>
<dbReference type="InterPro" id="IPR029510">
    <property type="entry name" value="Ald_DH_CS_GLU"/>
</dbReference>
<evidence type="ECO:0000256" key="3">
    <source>
        <dbReference type="ARBA" id="ARBA00023027"/>
    </source>
</evidence>
<feature type="domain" description="Aldehyde dehydrogenase" evidence="6">
    <location>
        <begin position="38"/>
        <end position="499"/>
    </location>
</feature>
<dbReference type="EMBL" id="JABFUD020000013">
    <property type="protein sequence ID" value="KAI5071386.1"/>
    <property type="molecule type" value="Genomic_DNA"/>
</dbReference>
<dbReference type="FunFam" id="3.40.309.10:FF:000001">
    <property type="entry name" value="Mitochondrial aldehyde dehydrogenase 2"/>
    <property type="match status" value="1"/>
</dbReference>
<dbReference type="PROSITE" id="PS00070">
    <property type="entry name" value="ALDEHYDE_DEHYDR_CYS"/>
    <property type="match status" value="1"/>
</dbReference>
<sequence>MAPHSKDGHDMHAAAATNIQPAGFPIKYTKLFIDGEFVDAISGKTFQSLNPSTGELLASVAEADVADVDKAVKAARKAFEEGPWPRLSGYERGRILHKFADLLEQNEDELAHLETLDNGKPLFNSKYMDVVTGVKCIRMIAGWADKVTGQTFKLDGPYQGISVYEPYGVIGAIIPWNFPIIMFIVKTASSLAAGNSIVVKPAEQTPLTALYMAALAKQAGVPNGALNVVPGFGPIAGASIASHMDIDKVGFIGSTQVGRLIMEAAAKSNLKPVSLELGGKSPLVICEDADLDTAVEIANGSLFFNMGQCCTAGGRTFVQESIYEAFVNKAIEKAKKIVIGDPFKAGVEHGPQVDEKQFKKTLDYIESGKAEGARLLTGGHSVGKQGYFIEPTIFSDVKDDMKIATDEIFGPVMSILKFKTLDELIKRANDSKYGLVASILTKDIDVAHKFARSLRVGTVWINCYHVYDQSVPFGGYKMSGFGRENGLASLLSHMQLKSIIYPLKDSPWH</sequence>
<evidence type="ECO:0000256" key="1">
    <source>
        <dbReference type="ARBA" id="ARBA00009986"/>
    </source>
</evidence>
<proteinExistence type="inferred from homology"/>
<dbReference type="FunFam" id="3.40.605.10:FF:000011">
    <property type="entry name" value="ALD5p Mitochondrial aldehyde dehydrogenase"/>
    <property type="match status" value="1"/>
</dbReference>
<evidence type="ECO:0000256" key="5">
    <source>
        <dbReference type="RuleBase" id="RU003345"/>
    </source>
</evidence>
<dbReference type="PANTHER" id="PTHR11699">
    <property type="entry name" value="ALDEHYDE DEHYDROGENASE-RELATED"/>
    <property type="match status" value="1"/>
</dbReference>
<accession>A0A9D4UPL4</accession>
<comment type="similarity">
    <text evidence="1 5">Belongs to the aldehyde dehydrogenase family.</text>
</comment>
<name>A0A9D4UPL4_ADICA</name>
<evidence type="ECO:0000256" key="4">
    <source>
        <dbReference type="PROSITE-ProRule" id="PRU10007"/>
    </source>
</evidence>
<evidence type="ECO:0000313" key="7">
    <source>
        <dbReference type="EMBL" id="KAI5071386.1"/>
    </source>
</evidence>
<dbReference type="Gene3D" id="3.40.309.10">
    <property type="entry name" value="Aldehyde Dehydrogenase, Chain A, domain 2"/>
    <property type="match status" value="1"/>
</dbReference>
<keyword evidence="2 5" id="KW-0560">Oxidoreductase</keyword>
<dbReference type="GO" id="GO:0005739">
    <property type="term" value="C:mitochondrion"/>
    <property type="evidence" value="ECO:0007669"/>
    <property type="project" value="UniProtKB-ARBA"/>
</dbReference>
<evidence type="ECO:0000259" key="6">
    <source>
        <dbReference type="Pfam" id="PF00171"/>
    </source>
</evidence>
<dbReference type="GO" id="GO:0004029">
    <property type="term" value="F:aldehyde dehydrogenase (NAD+) activity"/>
    <property type="evidence" value="ECO:0007669"/>
    <property type="project" value="UniProtKB-ARBA"/>
</dbReference>
<gene>
    <name evidence="7" type="ORF">GOP47_0013637</name>
</gene>
<dbReference type="InterPro" id="IPR015590">
    <property type="entry name" value="Aldehyde_DH_dom"/>
</dbReference>